<accession>A0A239B5T6</accession>
<proteinExistence type="inferred from homology"/>
<evidence type="ECO:0000256" key="2">
    <source>
        <dbReference type="RuleBase" id="RU362080"/>
    </source>
</evidence>
<organism evidence="3 4">
    <name type="scientific">Anaerovirgula multivorans</name>
    <dbReference type="NCBI Taxonomy" id="312168"/>
    <lineage>
        <taxon>Bacteria</taxon>
        <taxon>Bacillati</taxon>
        <taxon>Bacillota</taxon>
        <taxon>Clostridia</taxon>
        <taxon>Peptostreptococcales</taxon>
        <taxon>Natronincolaceae</taxon>
        <taxon>Anaerovirgula</taxon>
    </lineage>
</organism>
<dbReference type="InterPro" id="IPR036165">
    <property type="entry name" value="YefM-like_sf"/>
</dbReference>
<evidence type="ECO:0000313" key="4">
    <source>
        <dbReference type="Proteomes" id="UP000198304"/>
    </source>
</evidence>
<comment type="similarity">
    <text evidence="1 2">Belongs to the phD/YefM antitoxin family.</text>
</comment>
<comment type="function">
    <text evidence="2">Antitoxin component of a type II toxin-antitoxin (TA) system.</text>
</comment>
<gene>
    <name evidence="3" type="ORF">SAMN05446037_10038</name>
</gene>
<keyword evidence="4" id="KW-1185">Reference proteome</keyword>
<dbReference type="AlphaFoldDB" id="A0A239B5T6"/>
<dbReference type="Pfam" id="PF02604">
    <property type="entry name" value="PhdYeFM_antitox"/>
    <property type="match status" value="1"/>
</dbReference>
<dbReference type="OrthoDB" id="9797629at2"/>
<protein>
    <recommendedName>
        <fullName evidence="2">Antitoxin</fullName>
    </recommendedName>
</protein>
<dbReference type="InterPro" id="IPR006442">
    <property type="entry name" value="Antitoxin_Phd/YefM"/>
</dbReference>
<reference evidence="3 4" key="1">
    <citation type="submission" date="2017-06" db="EMBL/GenBank/DDBJ databases">
        <authorList>
            <person name="Kim H.J."/>
            <person name="Triplett B.A."/>
        </authorList>
    </citation>
    <scope>NUCLEOTIDE SEQUENCE [LARGE SCALE GENOMIC DNA]</scope>
    <source>
        <strain evidence="3 4">SCA</strain>
    </source>
</reference>
<dbReference type="Proteomes" id="UP000198304">
    <property type="component" value="Unassembled WGS sequence"/>
</dbReference>
<dbReference type="SUPFAM" id="SSF143120">
    <property type="entry name" value="YefM-like"/>
    <property type="match status" value="1"/>
</dbReference>
<evidence type="ECO:0000256" key="1">
    <source>
        <dbReference type="ARBA" id="ARBA00009981"/>
    </source>
</evidence>
<dbReference type="EMBL" id="FZOJ01000003">
    <property type="protein sequence ID" value="SNS02951.1"/>
    <property type="molecule type" value="Genomic_DNA"/>
</dbReference>
<evidence type="ECO:0000313" key="3">
    <source>
        <dbReference type="EMBL" id="SNS02951.1"/>
    </source>
</evidence>
<name>A0A239B5T6_9FIRM</name>
<sequence>MLINPKRQVSITEANQNFSKVAKIVDEEKMVIILKQNKPKYLVIDFEEIAQTEENNEEETAWEEVSKKMLLKNFEAYKELAK</sequence>
<dbReference type="RefSeq" id="WP_089281526.1">
    <property type="nucleotide sequence ID" value="NZ_FZOJ01000003.1"/>
</dbReference>